<dbReference type="OrthoDB" id="3616905at2"/>
<feature type="transmembrane region" description="Helical" evidence="5">
    <location>
        <begin position="281"/>
        <end position="300"/>
    </location>
</feature>
<evidence type="ECO:0000256" key="5">
    <source>
        <dbReference type="SAM" id="Phobius"/>
    </source>
</evidence>
<name>I1CYS5_9PSEU</name>
<reference evidence="6 7" key="1">
    <citation type="submission" date="2011-09" db="EMBL/GenBank/DDBJ databases">
        <authorList>
            <consortium name="US DOE Joint Genome Institute (JGI-PGF)"/>
            <person name="Lucas S."/>
            <person name="Han J."/>
            <person name="Lapidus A."/>
            <person name="Cheng J.-F."/>
            <person name="Goodwin L."/>
            <person name="Pitluck S."/>
            <person name="Peters L."/>
            <person name="Land M.L."/>
            <person name="Hauser L."/>
            <person name="Brambilla E."/>
            <person name="Klenk H.-P."/>
            <person name="Woyke T.J."/>
        </authorList>
    </citation>
    <scope>NUCLEOTIDE SEQUENCE [LARGE SCALE GENOMIC DNA]</scope>
    <source>
        <strain evidence="6 7">K62</strain>
    </source>
</reference>
<keyword evidence="7" id="KW-1185">Reference proteome</keyword>
<dbReference type="InterPro" id="IPR044878">
    <property type="entry name" value="UbiA_sf"/>
</dbReference>
<evidence type="ECO:0000313" key="7">
    <source>
        <dbReference type="Proteomes" id="UP000005087"/>
    </source>
</evidence>
<comment type="subcellular location">
    <subcellularLocation>
        <location evidence="1">Membrane</location>
        <topology evidence="1">Multi-pass membrane protein</topology>
    </subcellularLocation>
</comment>
<dbReference type="STRING" id="928724.SacglDRAFT_00911"/>
<gene>
    <name evidence="6" type="ORF">SacglDRAFT_00911</name>
</gene>
<feature type="transmembrane region" description="Helical" evidence="5">
    <location>
        <begin position="44"/>
        <end position="67"/>
    </location>
</feature>
<dbReference type="EMBL" id="CM001484">
    <property type="protein sequence ID" value="EIE97849.1"/>
    <property type="molecule type" value="Genomic_DNA"/>
</dbReference>
<evidence type="ECO:0000256" key="1">
    <source>
        <dbReference type="ARBA" id="ARBA00004141"/>
    </source>
</evidence>
<evidence type="ECO:0000256" key="3">
    <source>
        <dbReference type="ARBA" id="ARBA00022989"/>
    </source>
</evidence>
<evidence type="ECO:0000256" key="4">
    <source>
        <dbReference type="ARBA" id="ARBA00023136"/>
    </source>
</evidence>
<feature type="transmembrane region" description="Helical" evidence="5">
    <location>
        <begin position="217"/>
        <end position="239"/>
    </location>
</feature>
<dbReference type="InterPro" id="IPR000537">
    <property type="entry name" value="UbiA_prenyltransferase"/>
</dbReference>
<dbReference type="Proteomes" id="UP000005087">
    <property type="component" value="Chromosome"/>
</dbReference>
<reference evidence="7" key="2">
    <citation type="submission" date="2012-01" db="EMBL/GenBank/DDBJ databases">
        <title>Noncontiguous Finished sequence of chromosome of Saccharomonospora glauca K62.</title>
        <authorList>
            <consortium name="US DOE Joint Genome Institute"/>
            <person name="Lucas S."/>
            <person name="Han J."/>
            <person name="Lapidus A."/>
            <person name="Cheng J.-F."/>
            <person name="Goodwin L."/>
            <person name="Pitluck S."/>
            <person name="Peters L."/>
            <person name="Mikhailova N."/>
            <person name="Held B."/>
            <person name="Detter J.C."/>
            <person name="Han C."/>
            <person name="Tapia R."/>
            <person name="Land M."/>
            <person name="Hauser L."/>
            <person name="Kyrpides N."/>
            <person name="Ivanova N."/>
            <person name="Pagani I."/>
            <person name="Brambilla E.-M."/>
            <person name="Klenk H.-P."/>
            <person name="Woyke T."/>
        </authorList>
    </citation>
    <scope>NUCLEOTIDE SEQUENCE [LARGE SCALE GENOMIC DNA]</scope>
    <source>
        <strain evidence="7">K62</strain>
    </source>
</reference>
<dbReference type="GO" id="GO:0016765">
    <property type="term" value="F:transferase activity, transferring alkyl or aryl (other than methyl) groups"/>
    <property type="evidence" value="ECO:0007669"/>
    <property type="project" value="InterPro"/>
</dbReference>
<organism evidence="6 7">
    <name type="scientific">Saccharomonospora glauca K62</name>
    <dbReference type="NCBI Taxonomy" id="928724"/>
    <lineage>
        <taxon>Bacteria</taxon>
        <taxon>Bacillati</taxon>
        <taxon>Actinomycetota</taxon>
        <taxon>Actinomycetes</taxon>
        <taxon>Pseudonocardiales</taxon>
        <taxon>Pseudonocardiaceae</taxon>
        <taxon>Saccharomonospora</taxon>
    </lineage>
</organism>
<dbReference type="AlphaFoldDB" id="I1CYS5"/>
<feature type="transmembrane region" description="Helical" evidence="5">
    <location>
        <begin position="245"/>
        <end position="269"/>
    </location>
</feature>
<dbReference type="RefSeq" id="WP_005462072.1">
    <property type="nucleotide sequence ID" value="NZ_CM001484.1"/>
</dbReference>
<protein>
    <submittedName>
        <fullName evidence="6">4-hydroxybenzoate polyprenyltransferase-like prenyltransferase</fullName>
    </submittedName>
</protein>
<keyword evidence="6" id="KW-0808">Transferase</keyword>
<dbReference type="eggNOG" id="COG0382">
    <property type="taxonomic scope" value="Bacteria"/>
</dbReference>
<dbReference type="Gene3D" id="1.10.357.140">
    <property type="entry name" value="UbiA prenyltransferase"/>
    <property type="match status" value="1"/>
</dbReference>
<dbReference type="GO" id="GO:0016020">
    <property type="term" value="C:membrane"/>
    <property type="evidence" value="ECO:0007669"/>
    <property type="project" value="UniProtKB-SubCell"/>
</dbReference>
<feature type="transmembrane region" description="Helical" evidence="5">
    <location>
        <begin position="177"/>
        <end position="196"/>
    </location>
</feature>
<evidence type="ECO:0000256" key="2">
    <source>
        <dbReference type="ARBA" id="ARBA00022692"/>
    </source>
</evidence>
<dbReference type="Pfam" id="PF01040">
    <property type="entry name" value="UbiA"/>
    <property type="match status" value="1"/>
</dbReference>
<proteinExistence type="predicted"/>
<evidence type="ECO:0000313" key="6">
    <source>
        <dbReference type="EMBL" id="EIE97849.1"/>
    </source>
</evidence>
<keyword evidence="2 5" id="KW-0812">Transmembrane</keyword>
<keyword evidence="3 5" id="KW-1133">Transmembrane helix</keyword>
<accession>I1CYS5</accession>
<dbReference type="HOGENOM" id="CLU_924049_0_0_11"/>
<feature type="transmembrane region" description="Helical" evidence="5">
    <location>
        <begin position="116"/>
        <end position="134"/>
    </location>
</feature>
<keyword evidence="4 5" id="KW-0472">Membrane</keyword>
<sequence length="301" mass="30995">MPRLTARELAAVHRLEFPFWLNTLCQALWGVCFAAAAPADVLTWPALAAVAAAILLMEAGLVLNTAADLDSDSRHAERSRLASAAHRLGRRGALRLAAGEASMGLLLALAVSLHTGHLGVVLAAAGTGVAHVLYNVEPVRLKSRGLAGAVVFACGAVMLPCLLTHSALRADVPTPTALVFTGLTVLAVGRVVWWSVPDRDADAAAGQRTTSVRRGAVGALHVARLLLSLGLAVLVWGLWWSAGALAAAVGAAGHAVFTASTVTLSRRVAAGASVSSHRLRVTAMPMVLVADLAIVGIALVR</sequence>
<feature type="transmembrane region" description="Helical" evidence="5">
    <location>
        <begin position="146"/>
        <end position="165"/>
    </location>
</feature>